<evidence type="ECO:0000313" key="3">
    <source>
        <dbReference type="Proteomes" id="UP000006069"/>
    </source>
</evidence>
<dbReference type="HOGENOM" id="CLU_1320191_0_0_11"/>
<dbReference type="Proteomes" id="UP000006069">
    <property type="component" value="Unassembled WGS sequence"/>
</dbReference>
<dbReference type="eggNOG" id="COG1403">
    <property type="taxonomic scope" value="Bacteria"/>
</dbReference>
<dbReference type="AlphaFoldDB" id="K0YKU9"/>
<sequence>MERKPVDEYLATGPVEESSFRSVILFGRNTASYKFALAKALFDLAGQNRDSVTLNQLAVPYTKHLVEHAGSNPRQTTSRSSRFMDACVGYAKGSEIYDRLISAVVDLGFDNVLDAFHTVGKGDVPVRFSKRIFRGDRNVSSLPTRSSNWRIRPRRPASFKKSNRDGASSRPPGRPASALAFFPMMERPGGSCLMAVCAEGTLRRRASR</sequence>
<dbReference type="EMBL" id="ADMD01000006">
    <property type="protein sequence ID" value="EJZ84091.1"/>
    <property type="molecule type" value="Genomic_DNA"/>
</dbReference>
<name>K0YKU9_9ACTN</name>
<feature type="region of interest" description="Disordered" evidence="1">
    <location>
        <begin position="153"/>
        <end position="175"/>
    </location>
</feature>
<dbReference type="InParanoid" id="K0YKU9"/>
<evidence type="ECO:0000256" key="1">
    <source>
        <dbReference type="SAM" id="MobiDB-lite"/>
    </source>
</evidence>
<accession>K0YKU9</accession>
<protein>
    <submittedName>
        <fullName evidence="2">Uncharacterized protein</fullName>
    </submittedName>
</protein>
<keyword evidence="3" id="KW-1185">Reference proteome</keyword>
<reference evidence="2 3" key="1">
    <citation type="submission" date="2012-08" db="EMBL/GenBank/DDBJ databases">
        <title>The Genome Sequence of Slackia piriformis YIT 12062.</title>
        <authorList>
            <consortium name="The Broad Institute Genome Sequencing Platform"/>
            <person name="Earl A."/>
            <person name="Ward D."/>
            <person name="Feldgarden M."/>
            <person name="Gevers D."/>
            <person name="Morotomi M."/>
            <person name="Walker B."/>
            <person name="Young S.K."/>
            <person name="Zeng Q."/>
            <person name="Gargeya S."/>
            <person name="Fitzgerald M."/>
            <person name="Haas B."/>
            <person name="Abouelleil A."/>
            <person name="Alvarado L."/>
            <person name="Arachchi H.M."/>
            <person name="Berlin A.M."/>
            <person name="Chapman S.B."/>
            <person name="Goldberg J."/>
            <person name="Griggs A."/>
            <person name="Gujja S."/>
            <person name="Hansen M."/>
            <person name="Howarth C."/>
            <person name="Imamovic A."/>
            <person name="Larimer J."/>
            <person name="McCowen C."/>
            <person name="Montmayeur A."/>
            <person name="Murphy C."/>
            <person name="Neiman D."/>
            <person name="Pearson M."/>
            <person name="Priest M."/>
            <person name="Roberts A."/>
            <person name="Saif S."/>
            <person name="Shea T."/>
            <person name="Sisk P."/>
            <person name="Sykes S."/>
            <person name="Wortman J."/>
            <person name="Nusbaum C."/>
            <person name="Birren B."/>
        </authorList>
    </citation>
    <scope>NUCLEOTIDE SEQUENCE [LARGE SCALE GENOMIC DNA]</scope>
    <source>
        <strain evidence="2 3">YIT 12062</strain>
    </source>
</reference>
<proteinExistence type="predicted"/>
<gene>
    <name evidence="2" type="ORF">HMPREF9451_00800</name>
</gene>
<comment type="caution">
    <text evidence="2">The sequence shown here is derived from an EMBL/GenBank/DDBJ whole genome shotgun (WGS) entry which is preliminary data.</text>
</comment>
<organism evidence="2 3">
    <name type="scientific">Slackia piriformis YIT 12062</name>
    <dbReference type="NCBI Taxonomy" id="742818"/>
    <lineage>
        <taxon>Bacteria</taxon>
        <taxon>Bacillati</taxon>
        <taxon>Actinomycetota</taxon>
        <taxon>Coriobacteriia</taxon>
        <taxon>Eggerthellales</taxon>
        <taxon>Eggerthellaceae</taxon>
        <taxon>Slackia</taxon>
    </lineage>
</organism>
<evidence type="ECO:0000313" key="2">
    <source>
        <dbReference type="EMBL" id="EJZ84091.1"/>
    </source>
</evidence>